<sequence length="85" mass="9405">MSKRELIDTGTDKRYVRRDEKGQFKESVDVGRSLSADKGRKANHDAKPGEATGAITIRSTEGKPCQRMSPVKFGFCSNNWSIASL</sequence>
<dbReference type="EMBL" id="JAUSVF010000001">
    <property type="protein sequence ID" value="MDQ0320864.1"/>
    <property type="molecule type" value="Genomic_DNA"/>
</dbReference>
<protein>
    <submittedName>
        <fullName evidence="2">Uncharacterized protein</fullName>
    </submittedName>
</protein>
<evidence type="ECO:0000256" key="1">
    <source>
        <dbReference type="SAM" id="MobiDB-lite"/>
    </source>
</evidence>
<comment type="caution">
    <text evidence="2">The sequence shown here is derived from an EMBL/GenBank/DDBJ whole genome shotgun (WGS) entry which is preliminary data.</text>
</comment>
<keyword evidence="3" id="KW-1185">Reference proteome</keyword>
<dbReference type="Proteomes" id="UP001230207">
    <property type="component" value="Unassembled WGS sequence"/>
</dbReference>
<reference evidence="2 3" key="1">
    <citation type="submission" date="2023-07" db="EMBL/GenBank/DDBJ databases">
        <title>Genomic Encyclopedia of Type Strains, Phase IV (KMG-IV): sequencing the most valuable type-strain genomes for metagenomic binning, comparative biology and taxonomic classification.</title>
        <authorList>
            <person name="Goeker M."/>
        </authorList>
    </citation>
    <scope>NUCLEOTIDE SEQUENCE [LARGE SCALE GENOMIC DNA]</scope>
    <source>
        <strain evidence="2 3">DSM 1112</strain>
    </source>
</reference>
<name>A0ABU0BRK6_9HYPH</name>
<proteinExistence type="predicted"/>
<feature type="compositionally biased region" description="Basic and acidic residues" evidence="1">
    <location>
        <begin position="26"/>
        <end position="48"/>
    </location>
</feature>
<gene>
    <name evidence="2" type="ORF">QO002_003002</name>
</gene>
<feature type="region of interest" description="Disordered" evidence="1">
    <location>
        <begin position="26"/>
        <end position="50"/>
    </location>
</feature>
<evidence type="ECO:0000313" key="3">
    <source>
        <dbReference type="Proteomes" id="UP001230207"/>
    </source>
</evidence>
<organism evidence="2 3">
    <name type="scientific">Pararhizobium capsulatum DSM 1112</name>
    <dbReference type="NCBI Taxonomy" id="1121113"/>
    <lineage>
        <taxon>Bacteria</taxon>
        <taxon>Pseudomonadati</taxon>
        <taxon>Pseudomonadota</taxon>
        <taxon>Alphaproteobacteria</taxon>
        <taxon>Hyphomicrobiales</taxon>
        <taxon>Rhizobiaceae</taxon>
        <taxon>Rhizobium/Agrobacterium group</taxon>
        <taxon>Pararhizobium</taxon>
    </lineage>
</organism>
<evidence type="ECO:0000313" key="2">
    <source>
        <dbReference type="EMBL" id="MDQ0320864.1"/>
    </source>
</evidence>
<accession>A0ABU0BRK6</accession>